<dbReference type="Proteomes" id="UP000694845">
    <property type="component" value="Unplaced"/>
</dbReference>
<evidence type="ECO:0000313" key="3">
    <source>
        <dbReference type="RefSeq" id="XP_022095879.1"/>
    </source>
</evidence>
<gene>
    <name evidence="3" type="primary">LOC110982049</name>
</gene>
<dbReference type="OrthoDB" id="270284at2759"/>
<sequence length="172" mass="19783">MPKAGVRKVHRVKILHPNSRKAMKLTGAVIRKDRIARVRQETSLKIGLLVDKLWWFQENADPEKTKYTQEELCGLVESYLHRFDEELEQIDIIQGMKGRKGRQHATREDIIKSTLKTEQRLFNTCGLEAPDLVDQKNLARFLEWDGTAKDVSVIKMKKVVARALGTEESITS</sequence>
<dbReference type="FunFam" id="1.20.1440.170:FF:000001">
    <property type="entry name" value="Translation machinery-associated 16 homolog"/>
    <property type="match status" value="1"/>
</dbReference>
<dbReference type="Pfam" id="PF11176">
    <property type="entry name" value="Tma16"/>
    <property type="match status" value="1"/>
</dbReference>
<dbReference type="InterPro" id="IPR021346">
    <property type="entry name" value="Tma16"/>
</dbReference>
<dbReference type="CTD" id="55319"/>
<dbReference type="PANTHER" id="PTHR13349:SF2">
    <property type="entry name" value="TRANSLATION MACHINERY-ASSOCIATED PROTEIN 16"/>
    <property type="match status" value="1"/>
</dbReference>
<dbReference type="RefSeq" id="XP_022095879.1">
    <property type="nucleotide sequence ID" value="XM_022240187.1"/>
</dbReference>
<dbReference type="Gene3D" id="1.20.1440.170">
    <property type="entry name" value="Translation machinery-associated protein 16-like"/>
    <property type="match status" value="1"/>
</dbReference>
<accession>A0A8B7YRG9</accession>
<keyword evidence="2" id="KW-1185">Reference proteome</keyword>
<dbReference type="InterPro" id="IPR038356">
    <property type="entry name" value="Tma16_sf"/>
</dbReference>
<name>A0A8B7YRG9_ACAPL</name>
<dbReference type="GeneID" id="110982049"/>
<organism evidence="2 3">
    <name type="scientific">Acanthaster planci</name>
    <name type="common">Crown-of-thorns starfish</name>
    <dbReference type="NCBI Taxonomy" id="133434"/>
    <lineage>
        <taxon>Eukaryota</taxon>
        <taxon>Metazoa</taxon>
        <taxon>Echinodermata</taxon>
        <taxon>Eleutherozoa</taxon>
        <taxon>Asterozoa</taxon>
        <taxon>Asteroidea</taxon>
        <taxon>Valvatacea</taxon>
        <taxon>Valvatida</taxon>
        <taxon>Acanthasteridae</taxon>
        <taxon>Acanthaster</taxon>
    </lineage>
</organism>
<dbReference type="KEGG" id="aplc:110982049"/>
<reference evidence="3" key="1">
    <citation type="submission" date="2025-08" db="UniProtKB">
        <authorList>
            <consortium name="RefSeq"/>
        </authorList>
    </citation>
    <scope>IDENTIFICATION</scope>
</reference>
<proteinExistence type="inferred from homology"/>
<protein>
    <submittedName>
        <fullName evidence="3">Translation machinery-associated protein 16-like isoform X1</fullName>
    </submittedName>
</protein>
<evidence type="ECO:0000256" key="1">
    <source>
        <dbReference type="ARBA" id="ARBA00034127"/>
    </source>
</evidence>
<dbReference type="GO" id="GO:0005634">
    <property type="term" value="C:nucleus"/>
    <property type="evidence" value="ECO:0007669"/>
    <property type="project" value="TreeGrafter"/>
</dbReference>
<dbReference type="PANTHER" id="PTHR13349">
    <property type="entry name" value="TRANSLATION MACHINERY-ASSOCIATED PROTEIN 16"/>
    <property type="match status" value="1"/>
</dbReference>
<comment type="similarity">
    <text evidence="1">Belongs to the TMA16 family.</text>
</comment>
<dbReference type="OMA" id="SWFLGQI"/>
<dbReference type="AlphaFoldDB" id="A0A8B7YRG9"/>
<evidence type="ECO:0000313" key="2">
    <source>
        <dbReference type="Proteomes" id="UP000694845"/>
    </source>
</evidence>